<evidence type="ECO:0000256" key="6">
    <source>
        <dbReference type="SAM" id="Phobius"/>
    </source>
</evidence>
<protein>
    <recommendedName>
        <fullName evidence="7">Major facilitator superfamily (MFS) profile domain-containing protein</fullName>
    </recommendedName>
</protein>
<feature type="transmembrane region" description="Helical" evidence="6">
    <location>
        <begin position="116"/>
        <end position="138"/>
    </location>
</feature>
<dbReference type="PANTHER" id="PTHR19432:SF35">
    <property type="entry name" value="SOLUTE CARRIER FAMILY 45 MEMBER 3 ISOFORM X1"/>
    <property type="match status" value="1"/>
</dbReference>
<evidence type="ECO:0000256" key="5">
    <source>
        <dbReference type="ARBA" id="ARBA00023136"/>
    </source>
</evidence>
<dbReference type="PROSITE" id="PS50850">
    <property type="entry name" value="MFS"/>
    <property type="match status" value="1"/>
</dbReference>
<dbReference type="PANTHER" id="PTHR19432">
    <property type="entry name" value="SUGAR TRANSPORTER"/>
    <property type="match status" value="1"/>
</dbReference>
<evidence type="ECO:0000256" key="4">
    <source>
        <dbReference type="ARBA" id="ARBA00022989"/>
    </source>
</evidence>
<feature type="transmembrane region" description="Helical" evidence="6">
    <location>
        <begin position="53"/>
        <end position="71"/>
    </location>
</feature>
<sequence length="445" mass="48385">MSEEKQAANQLPIRSVKYLTFLSFGIFGTQMAFGLESSQLGRLFQTIGAKPELLGIIFIIPSLTGLIAQPLIGKYSDRTWLPSLGGRRMPYLIIGSILTVLSLIILPNSGSFGWPAAMAVSVAAAIVGIFMVASNVCVQPYKMLVGDMVHSRQKGQAYAIQSLLLNAGILIAAVAPFIMTSMGISNTAKPGVVPDTVAYAFYLAAIAISLCSLVTIKNVKEYSPEEFNQYHGNGEQQAAPKNMKKLLTEAPRIFWIMALVQFFAYFAFSYLWVYGAGVMADNIYGTTNPNSVGYQQGGNLFGLMSALYALITVLITIFLSRLAKKYYVKTLAITLMIGGFGFISIFLAHTLFTMTLSFILVGIGWSALTVYPLTFVTDAIPNRYMGTYLGLFNAQLCIPQIAGSLLSVVLLPLLHGSMPRMIFLSGILLILAAFSTLIIKKEDIQ</sequence>
<dbReference type="InterPro" id="IPR011701">
    <property type="entry name" value="MFS"/>
</dbReference>
<dbReference type="RefSeq" id="WP_248705925.1">
    <property type="nucleotide sequence ID" value="NZ_CAKOET010000002.1"/>
</dbReference>
<dbReference type="InterPro" id="IPR020846">
    <property type="entry name" value="MFS_dom"/>
</dbReference>
<dbReference type="Gene3D" id="1.20.1250.20">
    <property type="entry name" value="MFS general substrate transporter like domains"/>
    <property type="match status" value="1"/>
</dbReference>
<proteinExistence type="predicted"/>
<evidence type="ECO:0000313" key="9">
    <source>
        <dbReference type="Proteomes" id="UP000838102"/>
    </source>
</evidence>
<evidence type="ECO:0000313" key="8">
    <source>
        <dbReference type="EMBL" id="CAH1852101.1"/>
    </source>
</evidence>
<feature type="transmembrane region" description="Helical" evidence="6">
    <location>
        <begin position="300"/>
        <end position="319"/>
    </location>
</feature>
<feature type="transmembrane region" description="Helical" evidence="6">
    <location>
        <begin position="331"/>
        <end position="352"/>
    </location>
</feature>
<evidence type="ECO:0000256" key="2">
    <source>
        <dbReference type="ARBA" id="ARBA00022448"/>
    </source>
</evidence>
<feature type="transmembrane region" description="Helical" evidence="6">
    <location>
        <begin position="199"/>
        <end position="216"/>
    </location>
</feature>
<feature type="domain" description="Major facilitator superfamily (MFS) profile" evidence="7">
    <location>
        <begin position="253"/>
        <end position="445"/>
    </location>
</feature>
<feature type="transmembrane region" description="Helical" evidence="6">
    <location>
        <begin position="16"/>
        <end position="33"/>
    </location>
</feature>
<evidence type="ECO:0000259" key="7">
    <source>
        <dbReference type="PROSITE" id="PS50850"/>
    </source>
</evidence>
<feature type="transmembrane region" description="Helical" evidence="6">
    <location>
        <begin position="388"/>
        <end position="415"/>
    </location>
</feature>
<dbReference type="EMBL" id="CAKOEU010000002">
    <property type="protein sequence ID" value="CAH1852101.1"/>
    <property type="molecule type" value="Genomic_DNA"/>
</dbReference>
<dbReference type="Pfam" id="PF07690">
    <property type="entry name" value="MFS_1"/>
    <property type="match status" value="1"/>
</dbReference>
<evidence type="ECO:0000256" key="1">
    <source>
        <dbReference type="ARBA" id="ARBA00004651"/>
    </source>
</evidence>
<dbReference type="InterPro" id="IPR036259">
    <property type="entry name" value="MFS_trans_sf"/>
</dbReference>
<dbReference type="SUPFAM" id="SSF103473">
    <property type="entry name" value="MFS general substrate transporter"/>
    <property type="match status" value="1"/>
</dbReference>
<keyword evidence="9" id="KW-1185">Reference proteome</keyword>
<keyword evidence="4 6" id="KW-1133">Transmembrane helix</keyword>
<feature type="transmembrane region" description="Helical" evidence="6">
    <location>
        <begin position="421"/>
        <end position="439"/>
    </location>
</feature>
<keyword evidence="5 6" id="KW-0472">Membrane</keyword>
<comment type="caution">
    <text evidence="8">The sequence shown here is derived from an EMBL/GenBank/DDBJ whole genome shotgun (WGS) entry which is preliminary data.</text>
</comment>
<keyword evidence="2" id="KW-0813">Transport</keyword>
<gene>
    <name evidence="8" type="ORF">LMG032447_00491</name>
</gene>
<keyword evidence="3 6" id="KW-0812">Transmembrane</keyword>
<accession>A0ABM9D2P6</accession>
<comment type="subcellular location">
    <subcellularLocation>
        <location evidence="1">Cell membrane</location>
        <topology evidence="1">Multi-pass membrane protein</topology>
    </subcellularLocation>
</comment>
<reference evidence="8" key="1">
    <citation type="submission" date="2022-03" db="EMBL/GenBank/DDBJ databases">
        <authorList>
            <person name="Hettiarachchi G."/>
        </authorList>
    </citation>
    <scope>NUCLEOTIDE SEQUENCE</scope>
    <source>
        <strain evidence="8">LMG 32447</strain>
    </source>
</reference>
<feature type="transmembrane region" description="Helical" evidence="6">
    <location>
        <begin position="358"/>
        <end position="376"/>
    </location>
</feature>
<evidence type="ECO:0000256" key="3">
    <source>
        <dbReference type="ARBA" id="ARBA00022692"/>
    </source>
</evidence>
<feature type="transmembrane region" description="Helical" evidence="6">
    <location>
        <begin position="253"/>
        <end position="280"/>
    </location>
</feature>
<feature type="transmembrane region" description="Helical" evidence="6">
    <location>
        <begin position="91"/>
        <end position="110"/>
    </location>
</feature>
<organism evidence="8 9">
    <name type="scientific">Convivina praedatoris</name>
    <dbReference type="NCBI Taxonomy" id="2880963"/>
    <lineage>
        <taxon>Bacteria</taxon>
        <taxon>Bacillati</taxon>
        <taxon>Bacillota</taxon>
        <taxon>Bacilli</taxon>
        <taxon>Lactobacillales</taxon>
        <taxon>Lactobacillaceae</taxon>
        <taxon>Convivina</taxon>
    </lineage>
</organism>
<feature type="transmembrane region" description="Helical" evidence="6">
    <location>
        <begin position="158"/>
        <end position="179"/>
    </location>
</feature>
<dbReference type="Proteomes" id="UP000838102">
    <property type="component" value="Unassembled WGS sequence"/>
</dbReference>
<name>A0ABM9D2P6_9LACO</name>